<gene>
    <name evidence="2" type="ORF">AGRHK599_LOCUS2306</name>
</gene>
<evidence type="ECO:0000256" key="1">
    <source>
        <dbReference type="SAM" id="SignalP"/>
    </source>
</evidence>
<sequence length="396" mass="43851">MGRIYRSRLMAAVGTLLLSALVFSDAAIARNYSAERIFATINEVSGNFSRKRVKLGNTGFSFSTILQNGMNIWTEANPDGKEGVIARIYEPENRDKLMIEVHHIRFPSFAEAPTAGHGFLALNNYNRIITDRQKSNSVFGFLAGGVFQDGRGYGRMARIAAISHGRDVLIIHAAFDYDDYPKYENALARFFGGLEMENESDALKSLNEETAKGGEVFLYPQGWKVKEADTGDKPRGTSDYNLSLEGEEYPNLVVHIRPVDLAKGREVAAGMISAFTKQISESPKASFAGEAEMETVRSSSGENLAYSYARGWDTTQGGRFVTEIYVQKNAALSSISILGLNTYDVRRNIGSFDKDAQHIIFKGWVTGVSAYLLAQNSLAQDRNDVVRNFDLKEIAR</sequence>
<accession>A0AAN2A3J5</accession>
<evidence type="ECO:0000313" key="2">
    <source>
        <dbReference type="EMBL" id="CAD0213261.1"/>
    </source>
</evidence>
<feature type="signal peptide" evidence="1">
    <location>
        <begin position="1"/>
        <end position="29"/>
    </location>
</feature>
<keyword evidence="1" id="KW-0732">Signal</keyword>
<protein>
    <recommendedName>
        <fullName evidence="4">Porin</fullName>
    </recommendedName>
</protein>
<organism evidence="2 3">
    <name type="scientific">Rhizobium rhizogenes</name>
    <name type="common">Agrobacterium rhizogenes</name>
    <dbReference type="NCBI Taxonomy" id="359"/>
    <lineage>
        <taxon>Bacteria</taxon>
        <taxon>Pseudomonadati</taxon>
        <taxon>Pseudomonadota</taxon>
        <taxon>Alphaproteobacteria</taxon>
        <taxon>Hyphomicrobiales</taxon>
        <taxon>Rhizobiaceae</taxon>
        <taxon>Rhizobium/Agrobacterium group</taxon>
        <taxon>Rhizobium</taxon>
    </lineage>
</organism>
<reference evidence="2 3" key="1">
    <citation type="submission" date="2020-06" db="EMBL/GenBank/DDBJ databases">
        <authorList>
            <person name="De Coninck B."/>
            <person name="Ibrahim H."/>
        </authorList>
    </citation>
    <scope>NUCLEOTIDE SEQUENCE [LARGE SCALE GENOMIC DNA]</scope>
    <source>
        <strain evidence="2">Ag_rhizogenes_K599</strain>
    </source>
</reference>
<name>A0AAN2A3J5_RHIRH</name>
<dbReference type="Proteomes" id="UP000528185">
    <property type="component" value="Unassembled WGS sequence"/>
</dbReference>
<proteinExistence type="predicted"/>
<feature type="chain" id="PRO_5043013806" description="Porin" evidence="1">
    <location>
        <begin position="30"/>
        <end position="396"/>
    </location>
</feature>
<comment type="caution">
    <text evidence="2">The sequence shown here is derived from an EMBL/GenBank/DDBJ whole genome shotgun (WGS) entry which is preliminary data.</text>
</comment>
<evidence type="ECO:0008006" key="4">
    <source>
        <dbReference type="Google" id="ProtNLM"/>
    </source>
</evidence>
<evidence type="ECO:0000313" key="3">
    <source>
        <dbReference type="Proteomes" id="UP000528185"/>
    </source>
</evidence>
<dbReference type="EMBL" id="CAICSX020000001">
    <property type="protein sequence ID" value="CAD0213261.1"/>
    <property type="molecule type" value="Genomic_DNA"/>
</dbReference>
<dbReference type="AlphaFoldDB" id="A0AAN2A3J5"/>